<keyword evidence="3 5" id="KW-1133">Transmembrane helix</keyword>
<feature type="transmembrane region" description="Helical" evidence="5">
    <location>
        <begin position="81"/>
        <end position="100"/>
    </location>
</feature>
<name>A0ABW5FWE3_9PSEU</name>
<accession>A0ABW5FWE3</accession>
<evidence type="ECO:0000259" key="6">
    <source>
        <dbReference type="PROSITE" id="PS50850"/>
    </source>
</evidence>
<dbReference type="Pfam" id="PF07690">
    <property type="entry name" value="MFS_1"/>
    <property type="match status" value="1"/>
</dbReference>
<evidence type="ECO:0000256" key="2">
    <source>
        <dbReference type="ARBA" id="ARBA00022692"/>
    </source>
</evidence>
<dbReference type="InterPro" id="IPR011701">
    <property type="entry name" value="MFS"/>
</dbReference>
<evidence type="ECO:0000256" key="1">
    <source>
        <dbReference type="ARBA" id="ARBA00004651"/>
    </source>
</evidence>
<gene>
    <name evidence="7" type="ORF">ACFSXZ_23810</name>
</gene>
<dbReference type="SUPFAM" id="SSF103473">
    <property type="entry name" value="MFS general substrate transporter"/>
    <property type="match status" value="1"/>
</dbReference>
<feature type="transmembrane region" description="Helical" evidence="5">
    <location>
        <begin position="201"/>
        <end position="221"/>
    </location>
</feature>
<dbReference type="PANTHER" id="PTHR42718">
    <property type="entry name" value="MAJOR FACILITATOR SUPERFAMILY MULTIDRUG TRANSPORTER MFSC"/>
    <property type="match status" value="1"/>
</dbReference>
<feature type="transmembrane region" description="Helical" evidence="5">
    <location>
        <begin position="106"/>
        <end position="128"/>
    </location>
</feature>
<evidence type="ECO:0000313" key="7">
    <source>
        <dbReference type="EMBL" id="MFD2419363.1"/>
    </source>
</evidence>
<dbReference type="PROSITE" id="PS50850">
    <property type="entry name" value="MFS"/>
    <property type="match status" value="1"/>
</dbReference>
<feature type="transmembrane region" description="Helical" evidence="5">
    <location>
        <begin position="233"/>
        <end position="250"/>
    </location>
</feature>
<dbReference type="CDD" id="cd17321">
    <property type="entry name" value="MFS_MMR_MDR_like"/>
    <property type="match status" value="1"/>
</dbReference>
<dbReference type="InterPro" id="IPR036259">
    <property type="entry name" value="MFS_trans_sf"/>
</dbReference>
<dbReference type="EMBL" id="JBHUKR010000011">
    <property type="protein sequence ID" value="MFD2419363.1"/>
    <property type="molecule type" value="Genomic_DNA"/>
</dbReference>
<dbReference type="PANTHER" id="PTHR42718:SF42">
    <property type="entry name" value="EXPORT PROTEIN"/>
    <property type="match status" value="1"/>
</dbReference>
<dbReference type="Proteomes" id="UP001597417">
    <property type="component" value="Unassembled WGS sequence"/>
</dbReference>
<evidence type="ECO:0000256" key="5">
    <source>
        <dbReference type="SAM" id="Phobius"/>
    </source>
</evidence>
<keyword evidence="4 5" id="KW-0472">Membrane</keyword>
<keyword evidence="2 5" id="KW-0812">Transmembrane</keyword>
<reference evidence="8" key="1">
    <citation type="journal article" date="2019" name="Int. J. Syst. Evol. Microbiol.">
        <title>The Global Catalogue of Microorganisms (GCM) 10K type strain sequencing project: providing services to taxonomists for standard genome sequencing and annotation.</title>
        <authorList>
            <consortium name="The Broad Institute Genomics Platform"/>
            <consortium name="The Broad Institute Genome Sequencing Center for Infectious Disease"/>
            <person name="Wu L."/>
            <person name="Ma J."/>
        </authorList>
    </citation>
    <scope>NUCLEOTIDE SEQUENCE [LARGE SCALE GENOMIC DNA]</scope>
    <source>
        <strain evidence="8">CGMCC 4.7645</strain>
    </source>
</reference>
<feature type="transmembrane region" description="Helical" evidence="5">
    <location>
        <begin position="14"/>
        <end position="34"/>
    </location>
</feature>
<feature type="transmembrane region" description="Helical" evidence="5">
    <location>
        <begin position="302"/>
        <end position="322"/>
    </location>
</feature>
<evidence type="ECO:0000256" key="3">
    <source>
        <dbReference type="ARBA" id="ARBA00022989"/>
    </source>
</evidence>
<dbReference type="InterPro" id="IPR020846">
    <property type="entry name" value="MFS_dom"/>
</dbReference>
<feature type="transmembrane region" description="Helical" evidence="5">
    <location>
        <begin position="167"/>
        <end position="189"/>
    </location>
</feature>
<feature type="domain" description="Major facilitator superfamily (MFS) profile" evidence="6">
    <location>
        <begin position="16"/>
        <end position="494"/>
    </location>
</feature>
<protein>
    <submittedName>
        <fullName evidence="7">MFS transporter</fullName>
    </submittedName>
</protein>
<evidence type="ECO:0000256" key="4">
    <source>
        <dbReference type="ARBA" id="ARBA00023136"/>
    </source>
</evidence>
<feature type="transmembrane region" description="Helical" evidence="5">
    <location>
        <begin position="406"/>
        <end position="423"/>
    </location>
</feature>
<comment type="caution">
    <text evidence="7">The sequence shown here is derived from an EMBL/GenBank/DDBJ whole genome shotgun (WGS) entry which is preliminary data.</text>
</comment>
<sequence length="504" mass="51488">MPDSPSDSAGHRRWWILAVLCLGALLVVVANMGLNVALPSLGHDLDAGTTSLAWIVDSYVLCFAGLLLPAGALGDRFGRKATLQLGLLIFLAAAVLGAYSRHTWQLITARAVMGVGAALVTPGTLSILTHVFPPAERARAIGIWAAAAGGSVAISLTWSGLMLQHFWWGSIFLGMAGVAGLSLIAGHFVLPESKPPGSARLDPAGAVFSIVGVTGLLYGFIQAPDYGWTSTRVLTGFVAGVAGLAVFGAIESRSAHPMLDPRFFRRRGFSAGSLSIAAAYFALFGMYFLLTQYLQFVRGYPPLPAGLCALPAGLAQFVIATAGKPLVARYGIRTVLAGGLVASTAGLLVLATSGTTTSPWTLEIGLALTGAGIGLTMPPATEAIMSSLPPERAGVGSAVNNLVRELGGAFGIGLLGSITLLCYQRQLTDRVGRPPGSAGEGLAQAFAAGGGADSTIGAAARQAYTAGLDLAMIAGAAVVLLCAIAAYFAVPRKEFAPVTSPAGS</sequence>
<feature type="transmembrane region" description="Helical" evidence="5">
    <location>
        <begin position="140"/>
        <end position="161"/>
    </location>
</feature>
<feature type="transmembrane region" description="Helical" evidence="5">
    <location>
        <begin position="470"/>
        <end position="490"/>
    </location>
</feature>
<feature type="transmembrane region" description="Helical" evidence="5">
    <location>
        <begin position="334"/>
        <end position="353"/>
    </location>
</feature>
<feature type="transmembrane region" description="Helical" evidence="5">
    <location>
        <begin position="54"/>
        <end position="74"/>
    </location>
</feature>
<proteinExistence type="predicted"/>
<evidence type="ECO:0000313" key="8">
    <source>
        <dbReference type="Proteomes" id="UP001597417"/>
    </source>
</evidence>
<feature type="transmembrane region" description="Helical" evidence="5">
    <location>
        <begin position="271"/>
        <end position="290"/>
    </location>
</feature>
<dbReference type="Gene3D" id="1.20.1250.20">
    <property type="entry name" value="MFS general substrate transporter like domains"/>
    <property type="match status" value="1"/>
</dbReference>
<keyword evidence="8" id="KW-1185">Reference proteome</keyword>
<comment type="subcellular location">
    <subcellularLocation>
        <location evidence="1">Cell membrane</location>
        <topology evidence="1">Multi-pass membrane protein</topology>
    </subcellularLocation>
</comment>
<dbReference type="Gene3D" id="1.20.1720.10">
    <property type="entry name" value="Multidrug resistance protein D"/>
    <property type="match status" value="1"/>
</dbReference>
<organism evidence="7 8">
    <name type="scientific">Amycolatopsis pigmentata</name>
    <dbReference type="NCBI Taxonomy" id="450801"/>
    <lineage>
        <taxon>Bacteria</taxon>
        <taxon>Bacillati</taxon>
        <taxon>Actinomycetota</taxon>
        <taxon>Actinomycetes</taxon>
        <taxon>Pseudonocardiales</taxon>
        <taxon>Pseudonocardiaceae</taxon>
        <taxon>Amycolatopsis</taxon>
    </lineage>
</organism>
<dbReference type="RefSeq" id="WP_378267359.1">
    <property type="nucleotide sequence ID" value="NZ_JBHUKR010000011.1"/>
</dbReference>